<evidence type="ECO:0000256" key="1">
    <source>
        <dbReference type="SAM" id="MobiDB-lite"/>
    </source>
</evidence>
<evidence type="ECO:0000313" key="3">
    <source>
        <dbReference type="WBParaSite" id="SMUV_0000414001-mRNA-1"/>
    </source>
</evidence>
<feature type="region of interest" description="Disordered" evidence="1">
    <location>
        <begin position="1"/>
        <end position="60"/>
    </location>
</feature>
<name>A0A0N5AIA2_9BILA</name>
<sequence length="223" mass="24334">MIFTLTATTSASSSSNRPNGVKPVQERASEGAEGHAAATDGSLLHESSSNTHNTSNRQSVHGVVASLIRAAEKTRFKALDRPQSLQSKRLSSSQRLSSQQDVGTQTSPVSLSRSSSFDWINEPSDPASVDSVLQNFTTLRLSNFASNPYCVYTSNTSSENPSSSAYYSDHMSSTPLRFSENRDLNSSQIMLDECSETVIKHNRIQAIQDKQQSLRQVLELISS</sequence>
<feature type="compositionally biased region" description="Low complexity" evidence="1">
    <location>
        <begin position="83"/>
        <end position="100"/>
    </location>
</feature>
<feature type="compositionally biased region" description="Low complexity" evidence="1">
    <location>
        <begin position="47"/>
        <end position="56"/>
    </location>
</feature>
<accession>A0A0N5AIA2</accession>
<dbReference type="STRING" id="451379.A0A0N5AIA2"/>
<feature type="compositionally biased region" description="Basic and acidic residues" evidence="1">
    <location>
        <begin position="24"/>
        <end position="33"/>
    </location>
</feature>
<organism evidence="2 3">
    <name type="scientific">Syphacia muris</name>
    <dbReference type="NCBI Taxonomy" id="451379"/>
    <lineage>
        <taxon>Eukaryota</taxon>
        <taxon>Metazoa</taxon>
        <taxon>Ecdysozoa</taxon>
        <taxon>Nematoda</taxon>
        <taxon>Chromadorea</taxon>
        <taxon>Rhabditida</taxon>
        <taxon>Spirurina</taxon>
        <taxon>Oxyuridomorpha</taxon>
        <taxon>Oxyuroidea</taxon>
        <taxon>Oxyuridae</taxon>
        <taxon>Syphacia</taxon>
    </lineage>
</organism>
<dbReference type="Proteomes" id="UP000046393">
    <property type="component" value="Unplaced"/>
</dbReference>
<feature type="compositionally biased region" description="Polar residues" evidence="1">
    <location>
        <begin position="101"/>
        <end position="115"/>
    </location>
</feature>
<evidence type="ECO:0000313" key="2">
    <source>
        <dbReference type="Proteomes" id="UP000046393"/>
    </source>
</evidence>
<reference evidence="3" key="1">
    <citation type="submission" date="2017-02" db="UniProtKB">
        <authorList>
            <consortium name="WormBaseParasite"/>
        </authorList>
    </citation>
    <scope>IDENTIFICATION</scope>
</reference>
<dbReference type="WBParaSite" id="SMUV_0000414001-mRNA-1">
    <property type="protein sequence ID" value="SMUV_0000414001-mRNA-1"/>
    <property type="gene ID" value="SMUV_0000414001"/>
</dbReference>
<feature type="region of interest" description="Disordered" evidence="1">
    <location>
        <begin position="78"/>
        <end position="115"/>
    </location>
</feature>
<keyword evidence="2" id="KW-1185">Reference proteome</keyword>
<protein>
    <submittedName>
        <fullName evidence="3">Uncharacterized protein</fullName>
    </submittedName>
</protein>
<dbReference type="AlphaFoldDB" id="A0A0N5AIA2"/>
<feature type="compositionally biased region" description="Low complexity" evidence="1">
    <location>
        <begin position="1"/>
        <end position="15"/>
    </location>
</feature>
<proteinExistence type="predicted"/>